<accession>E4UZZ3</accession>
<dbReference type="AlphaFoldDB" id="E4UZZ3"/>
<reference evidence="2" key="1">
    <citation type="journal article" date="2012" name="MBio">
        <title>Comparative genome analysis of Trichophyton rubrum and related dermatophytes reveals candidate genes involved in infection.</title>
        <authorList>
            <person name="Martinez D.A."/>
            <person name="Oliver B.G."/>
            <person name="Graeser Y."/>
            <person name="Goldberg J.M."/>
            <person name="Li W."/>
            <person name="Martinez-Rossi N.M."/>
            <person name="Monod M."/>
            <person name="Shelest E."/>
            <person name="Barton R.C."/>
            <person name="Birch E."/>
            <person name="Brakhage A.A."/>
            <person name="Chen Z."/>
            <person name="Gurr S.J."/>
            <person name="Heiman D."/>
            <person name="Heitman J."/>
            <person name="Kosti I."/>
            <person name="Rossi A."/>
            <person name="Saif S."/>
            <person name="Samalova M."/>
            <person name="Saunders C.W."/>
            <person name="Shea T."/>
            <person name="Summerbell R.C."/>
            <person name="Xu J."/>
            <person name="Young S."/>
            <person name="Zeng Q."/>
            <person name="Birren B.W."/>
            <person name="Cuomo C.A."/>
            <person name="White T.C."/>
        </authorList>
    </citation>
    <scope>NUCLEOTIDE SEQUENCE [LARGE SCALE GENOMIC DNA]</scope>
    <source>
        <strain evidence="2">ATCC MYA-4604 / CBS 118893</strain>
    </source>
</reference>
<organism evidence="2">
    <name type="scientific">Arthroderma gypseum (strain ATCC MYA-4604 / CBS 118893)</name>
    <name type="common">Microsporum gypseum</name>
    <dbReference type="NCBI Taxonomy" id="535722"/>
    <lineage>
        <taxon>Eukaryota</taxon>
        <taxon>Fungi</taxon>
        <taxon>Dikarya</taxon>
        <taxon>Ascomycota</taxon>
        <taxon>Pezizomycotina</taxon>
        <taxon>Eurotiomycetes</taxon>
        <taxon>Eurotiomycetidae</taxon>
        <taxon>Onygenales</taxon>
        <taxon>Arthrodermataceae</taxon>
        <taxon>Nannizzia</taxon>
    </lineage>
</organism>
<sequence length="89" mass="9796">MGQADRQPISSMTRIIIPCKDEISPYNFSGRGIGESWVSAERVIVGLLALGISKKSYTTPSQGRIDRMGHTVDDMGTLIMHEAKRTCMP</sequence>
<evidence type="ECO:0000313" key="2">
    <source>
        <dbReference type="Proteomes" id="UP000002669"/>
    </source>
</evidence>
<protein>
    <submittedName>
        <fullName evidence="1">Uncharacterized protein</fullName>
    </submittedName>
</protein>
<dbReference type="GeneID" id="10026635"/>
<dbReference type="EMBL" id="DS989826">
    <property type="protein sequence ID" value="EFR02930.1"/>
    <property type="molecule type" value="Genomic_DNA"/>
</dbReference>
<name>E4UZZ3_ARTGP</name>
<dbReference type="VEuPathDB" id="FungiDB:MGYG_05930"/>
<dbReference type="RefSeq" id="XP_003171384.1">
    <property type="nucleotide sequence ID" value="XM_003171336.1"/>
</dbReference>
<gene>
    <name evidence="1" type="ORF">MGYG_05930</name>
</gene>
<dbReference type="InParanoid" id="E4UZZ3"/>
<proteinExistence type="predicted"/>
<dbReference type="Proteomes" id="UP000002669">
    <property type="component" value="Unassembled WGS sequence"/>
</dbReference>
<dbReference type="HOGENOM" id="CLU_2454265_0_0_1"/>
<evidence type="ECO:0000313" key="1">
    <source>
        <dbReference type="EMBL" id="EFR02930.1"/>
    </source>
</evidence>
<keyword evidence="2" id="KW-1185">Reference proteome</keyword>